<gene>
    <name evidence="7" type="ORF">LTR24_000029</name>
</gene>
<comment type="caution">
    <text evidence="7">The sequence shown here is derived from an EMBL/GenBank/DDBJ whole genome shotgun (WGS) entry which is preliminary data.</text>
</comment>
<feature type="domain" description="FAD-binding" evidence="6">
    <location>
        <begin position="8"/>
        <end position="174"/>
    </location>
</feature>
<dbReference type="EMBL" id="JAVRRG010000001">
    <property type="protein sequence ID" value="KAK5102470.1"/>
    <property type="molecule type" value="Genomic_DNA"/>
</dbReference>
<dbReference type="PANTHER" id="PTHR13789">
    <property type="entry name" value="MONOOXYGENASE"/>
    <property type="match status" value="1"/>
</dbReference>
<dbReference type="Gene3D" id="3.50.50.60">
    <property type="entry name" value="FAD/NAD(P)-binding domain"/>
    <property type="match status" value="1"/>
</dbReference>
<evidence type="ECO:0000256" key="4">
    <source>
        <dbReference type="ARBA" id="ARBA00023002"/>
    </source>
</evidence>
<dbReference type="InterPro" id="IPR002938">
    <property type="entry name" value="FAD-bd"/>
</dbReference>
<dbReference type="PANTHER" id="PTHR13789:SF309">
    <property type="entry name" value="PUTATIVE (AFU_ORTHOLOGUE AFUA_6G14510)-RELATED"/>
    <property type="match status" value="1"/>
</dbReference>
<feature type="domain" description="FAD-binding" evidence="6">
    <location>
        <begin position="326"/>
        <end position="390"/>
    </location>
</feature>
<evidence type="ECO:0000313" key="7">
    <source>
        <dbReference type="EMBL" id="KAK5102470.1"/>
    </source>
</evidence>
<name>A0ABR0KPQ0_9EURO</name>
<keyword evidence="4" id="KW-0560">Oxidoreductase</keyword>
<evidence type="ECO:0000259" key="6">
    <source>
        <dbReference type="Pfam" id="PF01494"/>
    </source>
</evidence>
<keyword evidence="3" id="KW-0274">FAD</keyword>
<proteinExistence type="inferred from homology"/>
<keyword evidence="2" id="KW-0285">Flavoprotein</keyword>
<protein>
    <recommendedName>
        <fullName evidence="6">FAD-binding domain-containing protein</fullName>
    </recommendedName>
</protein>
<evidence type="ECO:0000256" key="5">
    <source>
        <dbReference type="ARBA" id="ARBA00023033"/>
    </source>
</evidence>
<dbReference type="InterPro" id="IPR036188">
    <property type="entry name" value="FAD/NAD-bd_sf"/>
</dbReference>
<evidence type="ECO:0000256" key="1">
    <source>
        <dbReference type="ARBA" id="ARBA00007992"/>
    </source>
</evidence>
<accession>A0ABR0KPQ0</accession>
<organism evidence="7 8">
    <name type="scientific">Lithohypha guttulata</name>
    <dbReference type="NCBI Taxonomy" id="1690604"/>
    <lineage>
        <taxon>Eukaryota</taxon>
        <taxon>Fungi</taxon>
        <taxon>Dikarya</taxon>
        <taxon>Ascomycota</taxon>
        <taxon>Pezizomycotina</taxon>
        <taxon>Eurotiomycetes</taxon>
        <taxon>Chaetothyriomycetidae</taxon>
        <taxon>Chaetothyriales</taxon>
        <taxon>Trichomeriaceae</taxon>
        <taxon>Lithohypha</taxon>
    </lineage>
</organism>
<dbReference type="Proteomes" id="UP001345013">
    <property type="component" value="Unassembled WGS sequence"/>
</dbReference>
<keyword evidence="5" id="KW-0503">Monooxygenase</keyword>
<sequence>METSHSLKIVIVGAGLGGLAAAVALSGSGHRVTVFEATKELVTASAGIQVPPPSTRILRSWGLEDALESKITKPKTFAFRSYDDGRLLGAIPLNPFCEQRYGAQWWCVHRMDYLKVLFEEAVRRGTSIKLDHRVIGVDLNMPAVTVQTKDSTRTCEADLIIGADGVRSYTRAALLGEADPGLRPSSICAYRALVPQSAMNAHEQRKSFMDPANANVDVWLGSGHLVLAYPVRSGLDAQYNLVLVHPEKDDHTEHDLPPRFPRPASIPEVSAHYVDFCADVKSILSQVVGEDESDYWIEQTALARKDGILEWKLSDLDELPTWSSFNGRVIVIGDASHAQRPYMSAGASTAVEDAVALAEFLKADNIAQYGLKKLIDAFVALRKPRTSKLQRLSAADSACWSLDHGLAQARRDALLVHLGDEDRQECALAMAQLKDEGIGEFNFGHADVMDWAWGYDVAKEAKEVIEMMAS</sequence>
<dbReference type="Pfam" id="PF01494">
    <property type="entry name" value="FAD_binding_3"/>
    <property type="match status" value="2"/>
</dbReference>
<dbReference type="SUPFAM" id="SSF51905">
    <property type="entry name" value="FAD/NAD(P)-binding domain"/>
    <property type="match status" value="1"/>
</dbReference>
<evidence type="ECO:0000256" key="2">
    <source>
        <dbReference type="ARBA" id="ARBA00022630"/>
    </source>
</evidence>
<reference evidence="7 8" key="1">
    <citation type="submission" date="2023-08" db="EMBL/GenBank/DDBJ databases">
        <title>Black Yeasts Isolated from many extreme environments.</title>
        <authorList>
            <person name="Coleine C."/>
            <person name="Stajich J.E."/>
            <person name="Selbmann L."/>
        </authorList>
    </citation>
    <scope>NUCLEOTIDE SEQUENCE [LARGE SCALE GENOMIC DNA]</scope>
    <source>
        <strain evidence="7 8">CCFEE 5885</strain>
    </source>
</reference>
<dbReference type="SUPFAM" id="SSF54373">
    <property type="entry name" value="FAD-linked reductases, C-terminal domain"/>
    <property type="match status" value="1"/>
</dbReference>
<dbReference type="PRINTS" id="PR00420">
    <property type="entry name" value="RNGMNOXGNASE"/>
</dbReference>
<comment type="similarity">
    <text evidence="1">Belongs to the paxM FAD-dependent monooxygenase family.</text>
</comment>
<keyword evidence="8" id="KW-1185">Reference proteome</keyword>
<evidence type="ECO:0000256" key="3">
    <source>
        <dbReference type="ARBA" id="ARBA00022827"/>
    </source>
</evidence>
<dbReference type="InterPro" id="IPR050493">
    <property type="entry name" value="FAD-dep_Monooxygenase_BioMet"/>
</dbReference>
<evidence type="ECO:0000313" key="8">
    <source>
        <dbReference type="Proteomes" id="UP001345013"/>
    </source>
</evidence>